<evidence type="ECO:0000256" key="1">
    <source>
        <dbReference type="SAM" id="Coils"/>
    </source>
</evidence>
<evidence type="ECO:0000313" key="5">
    <source>
        <dbReference type="EMBL" id="BAS30473.1"/>
    </source>
</evidence>
<dbReference type="EMBL" id="FX983005">
    <property type="protein sequence ID" value="BAS30473.1"/>
    <property type="molecule type" value="mRNA"/>
</dbReference>
<feature type="transmembrane region" description="Helical" evidence="3">
    <location>
        <begin position="265"/>
        <end position="284"/>
    </location>
</feature>
<keyword evidence="3" id="KW-0472">Membrane</keyword>
<keyword evidence="1" id="KW-0175">Coiled coil</keyword>
<organism evidence="5">
    <name type="scientific">Laqueus rubellus</name>
    <name type="common">Lampshell</name>
    <dbReference type="NCBI Taxonomy" id="93892"/>
    <lineage>
        <taxon>Eukaryota</taxon>
        <taxon>Metazoa</taxon>
        <taxon>Spiralia</taxon>
        <taxon>Lophotrochozoa</taxon>
        <taxon>Brachiopoda</taxon>
        <taxon>Rhynchonelliformea</taxon>
        <taxon>Rhynchonellata</taxon>
        <taxon>Terebratellidina</taxon>
        <taxon>Laqueoidea</taxon>
        <taxon>Laqueidae</taxon>
        <taxon>Laqueus</taxon>
    </lineage>
</organism>
<feature type="region of interest" description="Disordered" evidence="2">
    <location>
        <begin position="30"/>
        <end position="75"/>
    </location>
</feature>
<feature type="compositionally biased region" description="Polar residues" evidence="2">
    <location>
        <begin position="36"/>
        <end position="53"/>
    </location>
</feature>
<evidence type="ECO:0000256" key="2">
    <source>
        <dbReference type="SAM" id="MobiDB-lite"/>
    </source>
</evidence>
<keyword evidence="3" id="KW-1133">Transmembrane helix</keyword>
<sequence length="285" mass="31735">MTHRLLLCVLLCGLCLVVCVTSTKVKRDSTPKKLETSTIQDNQKVQPGSPKSSNNDDNDDDDDDEDDDDVEDIDDNDRLLLDHIDDVDIDDDMKESQANFNALLDLHLELRADIRKVKQSLGFATGKKTGIKDVIDYLKDKYDDYDFDVNDNNDRLTLTITSDNGSPLPADLEKANDDIQQLIQQSNNILDKAENAKNAIERITNNEATIMRTLSTTNSGGSARQNIVSLKNAQAMVSRLQSNTQRFNSNIVDSVNTLVNGASNVYAIMWIYCLVFPVAASGLFR</sequence>
<feature type="signal peptide" evidence="4">
    <location>
        <begin position="1"/>
        <end position="22"/>
    </location>
</feature>
<evidence type="ECO:0000256" key="3">
    <source>
        <dbReference type="SAM" id="Phobius"/>
    </source>
</evidence>
<keyword evidence="4" id="KW-0732">Signal</keyword>
<dbReference type="AlphaFoldDB" id="A0A3G9CM05"/>
<reference evidence="5" key="1">
    <citation type="journal article" date="2015" name="Proteome Sci.">
        <title>Proteome analysis of shell matrix proteins in the brachiopod Laqueus rubellus.</title>
        <authorList>
            <person name="Isowa Y."/>
            <person name="Sarashina I."/>
            <person name="Oshima K."/>
            <person name="Kito K."/>
            <person name="Hattori M."/>
            <person name="Endo K."/>
        </authorList>
    </citation>
    <scope>NUCLEOTIDE SEQUENCE</scope>
    <source>
        <tissue evidence="5">Mantle</tissue>
    </source>
</reference>
<name>A0A3G9CM05_LAQRU</name>
<keyword evidence="3" id="KW-0812">Transmembrane</keyword>
<proteinExistence type="evidence at transcript level"/>
<evidence type="ECO:0000256" key="4">
    <source>
        <dbReference type="SAM" id="SignalP"/>
    </source>
</evidence>
<feature type="coiled-coil region" evidence="1">
    <location>
        <begin position="172"/>
        <end position="206"/>
    </location>
</feature>
<feature type="compositionally biased region" description="Acidic residues" evidence="2">
    <location>
        <begin position="56"/>
        <end position="75"/>
    </location>
</feature>
<feature type="chain" id="PRO_5018277722" evidence="4">
    <location>
        <begin position="23"/>
        <end position="285"/>
    </location>
</feature>
<protein>
    <submittedName>
        <fullName evidence="5">Shell matrix protein</fullName>
    </submittedName>
</protein>
<accession>A0A3G9CM05</accession>